<dbReference type="Proteomes" id="UP000235965">
    <property type="component" value="Unassembled WGS sequence"/>
</dbReference>
<comment type="caution">
    <text evidence="3">The sequence shown here is derived from an EMBL/GenBank/DDBJ whole genome shotgun (WGS) entry which is preliminary data.</text>
</comment>
<accession>A0A2J7R9H6</accession>
<proteinExistence type="predicted"/>
<dbReference type="OrthoDB" id="6624493at2759"/>
<feature type="transmembrane region" description="Helical" evidence="1">
    <location>
        <begin position="192"/>
        <end position="214"/>
    </location>
</feature>
<gene>
    <name evidence="3" type="ORF">B7P43_G14870</name>
</gene>
<dbReference type="EMBL" id="NEVH01006590">
    <property type="protein sequence ID" value="PNF37474.1"/>
    <property type="molecule type" value="Genomic_DNA"/>
</dbReference>
<feature type="signal peptide" evidence="2">
    <location>
        <begin position="1"/>
        <end position="23"/>
    </location>
</feature>
<evidence type="ECO:0000256" key="2">
    <source>
        <dbReference type="SAM" id="SignalP"/>
    </source>
</evidence>
<sequence length="264" mass="30751">MQLYRGIVVITVCVWWTLLLGEGQKVDDINSRTGIYFDEIGTIRFYPMRCKVITYIDLEPTRELWKQTKLHQKRVTDFCQKSKDKTSDNTLKLKGEGKLTLRPECKGYSSYATLYAVSTFYINLTNDYVPSAPIDFDCCFEGVKDVNFEELPLHVPLVNIMSSVEDLRIISKKTEELQQLIKEEGTKQNEKLYLITTSWVTAVAIIFVIILSVCCDLRHEWEKNACRILVGKPEGKRALLRRRKRRWANNIKIDPKEIEWSDVE</sequence>
<keyword evidence="2" id="KW-0732">Signal</keyword>
<feature type="chain" id="PRO_5014430836" description="ZP domain-containing protein" evidence="2">
    <location>
        <begin position="24"/>
        <end position="264"/>
    </location>
</feature>
<keyword evidence="1" id="KW-0472">Membrane</keyword>
<dbReference type="InParanoid" id="A0A2J7R9H6"/>
<reference evidence="3 4" key="1">
    <citation type="submission" date="2017-12" db="EMBL/GenBank/DDBJ databases">
        <title>Hemimetabolous genomes reveal molecular basis of termite eusociality.</title>
        <authorList>
            <person name="Harrison M.C."/>
            <person name="Jongepier E."/>
            <person name="Robertson H.M."/>
            <person name="Arning N."/>
            <person name="Bitard-Feildel T."/>
            <person name="Chao H."/>
            <person name="Childers C.P."/>
            <person name="Dinh H."/>
            <person name="Doddapaneni H."/>
            <person name="Dugan S."/>
            <person name="Gowin J."/>
            <person name="Greiner C."/>
            <person name="Han Y."/>
            <person name="Hu H."/>
            <person name="Hughes D.S.T."/>
            <person name="Huylmans A.-K."/>
            <person name="Kemena C."/>
            <person name="Kremer L.P.M."/>
            <person name="Lee S.L."/>
            <person name="Lopez-Ezquerra A."/>
            <person name="Mallet L."/>
            <person name="Monroy-Kuhn J.M."/>
            <person name="Moser A."/>
            <person name="Murali S.C."/>
            <person name="Muzny D.M."/>
            <person name="Otani S."/>
            <person name="Piulachs M.-D."/>
            <person name="Poelchau M."/>
            <person name="Qu J."/>
            <person name="Schaub F."/>
            <person name="Wada-Katsumata A."/>
            <person name="Worley K.C."/>
            <person name="Xie Q."/>
            <person name="Ylla G."/>
            <person name="Poulsen M."/>
            <person name="Gibbs R.A."/>
            <person name="Schal C."/>
            <person name="Richards S."/>
            <person name="Belles X."/>
            <person name="Korb J."/>
            <person name="Bornberg-Bauer E."/>
        </authorList>
    </citation>
    <scope>NUCLEOTIDE SEQUENCE [LARGE SCALE GENOMIC DNA]</scope>
    <source>
        <tissue evidence="3">Whole body</tissue>
    </source>
</reference>
<evidence type="ECO:0000313" key="3">
    <source>
        <dbReference type="EMBL" id="PNF37474.1"/>
    </source>
</evidence>
<evidence type="ECO:0000313" key="4">
    <source>
        <dbReference type="Proteomes" id="UP000235965"/>
    </source>
</evidence>
<organism evidence="3 4">
    <name type="scientific">Cryptotermes secundus</name>
    <dbReference type="NCBI Taxonomy" id="105785"/>
    <lineage>
        <taxon>Eukaryota</taxon>
        <taxon>Metazoa</taxon>
        <taxon>Ecdysozoa</taxon>
        <taxon>Arthropoda</taxon>
        <taxon>Hexapoda</taxon>
        <taxon>Insecta</taxon>
        <taxon>Pterygota</taxon>
        <taxon>Neoptera</taxon>
        <taxon>Polyneoptera</taxon>
        <taxon>Dictyoptera</taxon>
        <taxon>Blattodea</taxon>
        <taxon>Blattoidea</taxon>
        <taxon>Termitoidae</taxon>
        <taxon>Kalotermitidae</taxon>
        <taxon>Cryptotermitinae</taxon>
        <taxon>Cryptotermes</taxon>
    </lineage>
</organism>
<evidence type="ECO:0008006" key="5">
    <source>
        <dbReference type="Google" id="ProtNLM"/>
    </source>
</evidence>
<name>A0A2J7R9H6_9NEOP</name>
<protein>
    <recommendedName>
        <fullName evidence="5">ZP domain-containing protein</fullName>
    </recommendedName>
</protein>
<evidence type="ECO:0000256" key="1">
    <source>
        <dbReference type="SAM" id="Phobius"/>
    </source>
</evidence>
<keyword evidence="1" id="KW-1133">Transmembrane helix</keyword>
<dbReference type="AlphaFoldDB" id="A0A2J7R9H6"/>
<keyword evidence="1" id="KW-0812">Transmembrane</keyword>
<keyword evidence="4" id="KW-1185">Reference proteome</keyword>